<feature type="binding site" evidence="15">
    <location>
        <position position="157"/>
    </location>
    <ligand>
        <name>NADP(+)</name>
        <dbReference type="ChEBI" id="CHEBI:58349"/>
    </ligand>
</feature>
<keyword evidence="19" id="KW-1185">Reference proteome</keyword>
<comment type="catalytic activity">
    <reaction evidence="13">
        <text>5-amino-6-(5-phospho-D-ribitylamino)uracil + NADP(+) = 5-amino-6-(5-phospho-D-ribosylamino)uracil + NADPH + H(+)</text>
        <dbReference type="Rhea" id="RHEA:17845"/>
        <dbReference type="ChEBI" id="CHEBI:15378"/>
        <dbReference type="ChEBI" id="CHEBI:57783"/>
        <dbReference type="ChEBI" id="CHEBI:58349"/>
        <dbReference type="ChEBI" id="CHEBI:58421"/>
        <dbReference type="ChEBI" id="CHEBI:58453"/>
        <dbReference type="EC" id="1.1.1.193"/>
    </reaction>
</comment>
<evidence type="ECO:0000256" key="8">
    <source>
        <dbReference type="ARBA" id="ARBA00022801"/>
    </source>
</evidence>
<dbReference type="InterPro" id="IPR050765">
    <property type="entry name" value="Riboflavin_Biosynth_HTPR"/>
</dbReference>
<keyword evidence="12" id="KW-0511">Multifunctional enzyme</keyword>
<organism evidence="18 19">
    <name type="scientific">Desulfoprunum benzoelyticum</name>
    <dbReference type="NCBI Taxonomy" id="1506996"/>
    <lineage>
        <taxon>Bacteria</taxon>
        <taxon>Pseudomonadati</taxon>
        <taxon>Thermodesulfobacteriota</taxon>
        <taxon>Desulfobulbia</taxon>
        <taxon>Desulfobulbales</taxon>
        <taxon>Desulfobulbaceae</taxon>
        <taxon>Desulfoprunum</taxon>
    </lineage>
</organism>
<keyword evidence="8 13" id="KW-0378">Hydrolase</keyword>
<comment type="similarity">
    <text evidence="5 13">In the C-terminal section; belongs to the HTP reductase family.</text>
</comment>
<evidence type="ECO:0000313" key="18">
    <source>
        <dbReference type="EMBL" id="MBB5348882.1"/>
    </source>
</evidence>
<dbReference type="PROSITE" id="PS00903">
    <property type="entry name" value="CYT_DCMP_DEAMINASES_1"/>
    <property type="match status" value="1"/>
</dbReference>
<dbReference type="GO" id="GO:0008835">
    <property type="term" value="F:diaminohydroxyphosphoribosylaminopyrimidine deaminase activity"/>
    <property type="evidence" value="ECO:0007669"/>
    <property type="project" value="UniProtKB-EC"/>
</dbReference>
<evidence type="ECO:0000256" key="2">
    <source>
        <dbReference type="ARBA" id="ARBA00004882"/>
    </source>
</evidence>
<dbReference type="CDD" id="cd01284">
    <property type="entry name" value="Riboflavin_deaminase-reductase"/>
    <property type="match status" value="1"/>
</dbReference>
<dbReference type="Gene3D" id="3.40.430.10">
    <property type="entry name" value="Dihydrofolate Reductase, subunit A"/>
    <property type="match status" value="1"/>
</dbReference>
<dbReference type="InterPro" id="IPR011549">
    <property type="entry name" value="RibD_C"/>
</dbReference>
<gene>
    <name evidence="18" type="ORF">HNQ81_002623</name>
</gene>
<dbReference type="PROSITE" id="PS51747">
    <property type="entry name" value="CYT_DCMP_DEAMINASES_2"/>
    <property type="match status" value="1"/>
</dbReference>
<comment type="pathway">
    <text evidence="3 13">Cofactor biosynthesis; riboflavin biosynthesis; 5-amino-6-(D-ribitylamino)uracil from GTP: step 3/4.</text>
</comment>
<dbReference type="Gene3D" id="3.40.140.10">
    <property type="entry name" value="Cytidine Deaminase, domain 2"/>
    <property type="match status" value="1"/>
</dbReference>
<evidence type="ECO:0000256" key="15">
    <source>
        <dbReference type="PIRSR" id="PIRSR006769-2"/>
    </source>
</evidence>
<comment type="similarity">
    <text evidence="4 13">In the N-terminal section; belongs to the cytidine and deoxycytidylate deaminase family.</text>
</comment>
<dbReference type="AlphaFoldDB" id="A0A840USW0"/>
<evidence type="ECO:0000256" key="13">
    <source>
        <dbReference type="PIRNR" id="PIRNR006769"/>
    </source>
</evidence>
<evidence type="ECO:0000256" key="1">
    <source>
        <dbReference type="ARBA" id="ARBA00002151"/>
    </source>
</evidence>
<dbReference type="Pfam" id="PF00383">
    <property type="entry name" value="dCMP_cyt_deam_1"/>
    <property type="match status" value="1"/>
</dbReference>
<evidence type="ECO:0000256" key="14">
    <source>
        <dbReference type="PIRSR" id="PIRSR006769-1"/>
    </source>
</evidence>
<reference evidence="18 19" key="1">
    <citation type="submission" date="2020-08" db="EMBL/GenBank/DDBJ databases">
        <title>Genomic Encyclopedia of Type Strains, Phase IV (KMG-IV): sequencing the most valuable type-strain genomes for metagenomic binning, comparative biology and taxonomic classification.</title>
        <authorList>
            <person name="Goeker M."/>
        </authorList>
    </citation>
    <scope>NUCLEOTIDE SEQUENCE [LARGE SCALE GENOMIC DNA]</scope>
    <source>
        <strain evidence="18 19">DSM 28570</strain>
    </source>
</reference>
<evidence type="ECO:0000256" key="3">
    <source>
        <dbReference type="ARBA" id="ARBA00004910"/>
    </source>
</evidence>
<dbReference type="GO" id="GO:0008270">
    <property type="term" value="F:zinc ion binding"/>
    <property type="evidence" value="ECO:0007669"/>
    <property type="project" value="InterPro"/>
</dbReference>
<feature type="binding site" evidence="15">
    <location>
        <position position="173"/>
    </location>
    <ligand>
        <name>NADP(+)</name>
        <dbReference type="ChEBI" id="CHEBI:58349"/>
    </ligand>
</feature>
<evidence type="ECO:0000259" key="17">
    <source>
        <dbReference type="PROSITE" id="PS51747"/>
    </source>
</evidence>
<feature type="binding site" evidence="16">
    <location>
        <position position="78"/>
    </location>
    <ligand>
        <name>Zn(2+)</name>
        <dbReference type="ChEBI" id="CHEBI:29105"/>
        <note>catalytic</note>
    </ligand>
</feature>
<dbReference type="EC" id="1.1.1.193" evidence="13"/>
<evidence type="ECO:0000256" key="16">
    <source>
        <dbReference type="PIRSR" id="PIRSR006769-3"/>
    </source>
</evidence>
<dbReference type="Proteomes" id="UP000539642">
    <property type="component" value="Unassembled WGS sequence"/>
</dbReference>
<evidence type="ECO:0000256" key="5">
    <source>
        <dbReference type="ARBA" id="ARBA00007417"/>
    </source>
</evidence>
<dbReference type="UniPathway" id="UPA00275">
    <property type="reaction ID" value="UER00401"/>
</dbReference>
<accession>A0A840USW0</accession>
<evidence type="ECO:0000256" key="7">
    <source>
        <dbReference type="ARBA" id="ARBA00022723"/>
    </source>
</evidence>
<keyword evidence="7 13" id="KW-0479">Metal-binding</keyword>
<dbReference type="FunFam" id="3.40.140.10:FF:000025">
    <property type="entry name" value="Riboflavin biosynthesis protein RibD"/>
    <property type="match status" value="1"/>
</dbReference>
<dbReference type="InterPro" id="IPR016192">
    <property type="entry name" value="APOBEC/CMP_deaminase_Zn-bd"/>
</dbReference>
<dbReference type="EMBL" id="JACHEO010000016">
    <property type="protein sequence ID" value="MBB5348882.1"/>
    <property type="molecule type" value="Genomic_DNA"/>
</dbReference>
<proteinExistence type="inferred from homology"/>
<comment type="pathway">
    <text evidence="2 13">Cofactor biosynthesis; riboflavin biosynthesis; 5-amino-6-(D-ribitylamino)uracil from GTP: step 2/4.</text>
</comment>
<dbReference type="InterPro" id="IPR004794">
    <property type="entry name" value="Eubact_RibD"/>
</dbReference>
<feature type="binding site" evidence="15">
    <location>
        <position position="227"/>
    </location>
    <ligand>
        <name>NADP(+)</name>
        <dbReference type="ChEBI" id="CHEBI:58349"/>
    </ligand>
</feature>
<dbReference type="NCBIfam" id="TIGR00326">
    <property type="entry name" value="eubact_ribD"/>
    <property type="match status" value="1"/>
</dbReference>
<dbReference type="PIRSF" id="PIRSF006769">
    <property type="entry name" value="RibD"/>
    <property type="match status" value="1"/>
</dbReference>
<protein>
    <recommendedName>
        <fullName evidence="13">Riboflavin biosynthesis protein RibD</fullName>
    </recommendedName>
    <domain>
        <recommendedName>
            <fullName evidence="13">Diaminohydroxyphosphoribosylaminopyrimidine deaminase</fullName>
            <shortName evidence="13">DRAP deaminase</shortName>
            <ecNumber evidence="13">3.5.4.26</ecNumber>
        </recommendedName>
        <alternativeName>
            <fullName evidence="13">Riboflavin-specific deaminase</fullName>
        </alternativeName>
    </domain>
    <domain>
        <recommendedName>
            <fullName evidence="13">5-amino-6-(5-phosphoribosylamino)uracil reductase</fullName>
            <ecNumber evidence="13">1.1.1.193</ecNumber>
        </recommendedName>
        <alternativeName>
            <fullName evidence="13">HTP reductase</fullName>
        </alternativeName>
    </domain>
</protein>
<evidence type="ECO:0000256" key="11">
    <source>
        <dbReference type="ARBA" id="ARBA00023002"/>
    </source>
</evidence>
<feature type="binding site" evidence="15">
    <location>
        <position position="199"/>
    </location>
    <ligand>
        <name>NADP(+)</name>
        <dbReference type="ChEBI" id="CHEBI:58349"/>
    </ligand>
</feature>
<feature type="binding site" evidence="15">
    <location>
        <begin position="302"/>
        <end position="308"/>
    </location>
    <ligand>
        <name>NADP(+)</name>
        <dbReference type="ChEBI" id="CHEBI:58349"/>
    </ligand>
</feature>
<dbReference type="InterPro" id="IPR016193">
    <property type="entry name" value="Cytidine_deaminase-like"/>
</dbReference>
<keyword evidence="11 13" id="KW-0560">Oxidoreductase</keyword>
<sequence>MITEIDQRYMALALNEAKKGLGRTSPNPCVGSIIVKNDQVIGRGYHKKAGTPHAEIHALAAAGAESRGATLYVTLEPCSHTGRTPPCCEAVARSGVARVVIGMEDPNPLVQGRGIRYLLDRGIAVTSGVLEPQCRQLNWPFIKHITTGLPWVVMKAGMSLDGRITYNGRQTGWMTGGETSAVVHRLRDRYDAILVGAGTVLIDDPALTTRLPGRKKGRDAHRVILDSGLSISQRAKVLSGESTARTLIFCSVEVDTAKCARLEKRGICVHRVERGVGGGLDLHQVLRQLGEQGISSLLVEGGAKVHGSMLNQRLYDYAHLFYAPVFAGENGIPFQSGYSSSGRDTAHRLTEVQYRRCGEDMMVSGKLMYR</sequence>
<dbReference type="NCBIfam" id="TIGR00227">
    <property type="entry name" value="ribD_Cterm"/>
    <property type="match status" value="1"/>
</dbReference>
<feature type="binding site" evidence="15">
    <location>
        <position position="187"/>
    </location>
    <ligand>
        <name>substrate</name>
    </ligand>
</feature>
<evidence type="ECO:0000313" key="19">
    <source>
        <dbReference type="Proteomes" id="UP000539642"/>
    </source>
</evidence>
<comment type="cofactor">
    <cofactor evidence="13 16">
        <name>Zn(2+)</name>
        <dbReference type="ChEBI" id="CHEBI:29105"/>
    </cofactor>
    <text evidence="13 16">Binds 1 zinc ion.</text>
</comment>
<evidence type="ECO:0000256" key="10">
    <source>
        <dbReference type="ARBA" id="ARBA00022857"/>
    </source>
</evidence>
<evidence type="ECO:0000256" key="6">
    <source>
        <dbReference type="ARBA" id="ARBA00022619"/>
    </source>
</evidence>
<comment type="caution">
    <text evidence="18">The sequence shown here is derived from an EMBL/GenBank/DDBJ whole genome shotgun (WGS) entry which is preliminary data.</text>
</comment>
<evidence type="ECO:0000256" key="4">
    <source>
        <dbReference type="ARBA" id="ARBA00005259"/>
    </source>
</evidence>
<dbReference type="InterPro" id="IPR002125">
    <property type="entry name" value="CMP_dCMP_dom"/>
</dbReference>
<dbReference type="Pfam" id="PF01872">
    <property type="entry name" value="RibD_C"/>
    <property type="match status" value="1"/>
</dbReference>
<dbReference type="InterPro" id="IPR002734">
    <property type="entry name" value="RibDG_C"/>
</dbReference>
<feature type="binding site" evidence="16">
    <location>
        <position position="53"/>
    </location>
    <ligand>
        <name>Zn(2+)</name>
        <dbReference type="ChEBI" id="CHEBI:29105"/>
        <note>catalytic</note>
    </ligand>
</feature>
<dbReference type="PANTHER" id="PTHR38011">
    <property type="entry name" value="DIHYDROFOLATE REDUCTASE FAMILY PROTEIN (AFU_ORTHOLOGUE AFUA_8G06820)"/>
    <property type="match status" value="1"/>
</dbReference>
<dbReference type="GO" id="GO:0008703">
    <property type="term" value="F:5-amino-6-(5-phosphoribosylamino)uracil reductase activity"/>
    <property type="evidence" value="ECO:0007669"/>
    <property type="project" value="UniProtKB-EC"/>
</dbReference>
<evidence type="ECO:0000256" key="9">
    <source>
        <dbReference type="ARBA" id="ARBA00022833"/>
    </source>
</evidence>
<evidence type="ECO:0000256" key="12">
    <source>
        <dbReference type="ARBA" id="ARBA00023268"/>
    </source>
</evidence>
<dbReference type="SUPFAM" id="SSF53927">
    <property type="entry name" value="Cytidine deaminase-like"/>
    <property type="match status" value="1"/>
</dbReference>
<comment type="catalytic activity">
    <reaction evidence="13">
        <text>2,5-diamino-6-hydroxy-4-(5-phosphoribosylamino)-pyrimidine + H2O + H(+) = 5-amino-6-(5-phospho-D-ribosylamino)uracil + NH4(+)</text>
        <dbReference type="Rhea" id="RHEA:21868"/>
        <dbReference type="ChEBI" id="CHEBI:15377"/>
        <dbReference type="ChEBI" id="CHEBI:15378"/>
        <dbReference type="ChEBI" id="CHEBI:28938"/>
        <dbReference type="ChEBI" id="CHEBI:58453"/>
        <dbReference type="ChEBI" id="CHEBI:58614"/>
        <dbReference type="EC" id="3.5.4.26"/>
    </reaction>
</comment>
<keyword evidence="10 13" id="KW-0521">NADP</keyword>
<feature type="binding site" evidence="15">
    <location>
        <position position="210"/>
    </location>
    <ligand>
        <name>substrate</name>
    </ligand>
</feature>
<dbReference type="InterPro" id="IPR024072">
    <property type="entry name" value="DHFR-like_dom_sf"/>
</dbReference>
<feature type="binding site" evidence="15">
    <location>
        <position position="207"/>
    </location>
    <ligand>
        <name>substrate</name>
    </ligand>
</feature>
<dbReference type="GO" id="GO:0009231">
    <property type="term" value="P:riboflavin biosynthetic process"/>
    <property type="evidence" value="ECO:0007669"/>
    <property type="project" value="UniProtKB-UniPathway"/>
</dbReference>
<keyword evidence="9 13" id="KW-0862">Zinc</keyword>
<name>A0A840USW0_9BACT</name>
<dbReference type="RefSeq" id="WP_240191696.1">
    <property type="nucleotide sequence ID" value="NZ_JACHEO010000016.1"/>
</dbReference>
<dbReference type="PANTHER" id="PTHR38011:SF7">
    <property type="entry name" value="2,5-DIAMINO-6-RIBOSYLAMINO-4(3H)-PYRIMIDINONE 5'-PHOSPHATE REDUCTASE"/>
    <property type="match status" value="1"/>
</dbReference>
<feature type="binding site" evidence="15">
    <location>
        <position position="203"/>
    </location>
    <ligand>
        <name>substrate</name>
    </ligand>
</feature>
<dbReference type="SUPFAM" id="SSF53597">
    <property type="entry name" value="Dihydrofolate reductase-like"/>
    <property type="match status" value="1"/>
</dbReference>
<comment type="function">
    <text evidence="1 13">Converts 2,5-diamino-6-(ribosylamino)-4(3h)-pyrimidinone 5'-phosphate into 5-amino-6-(ribosylamino)-2,4(1h,3h)-pyrimidinedione 5'-phosphate.</text>
</comment>
<dbReference type="GO" id="GO:0050661">
    <property type="term" value="F:NADP binding"/>
    <property type="evidence" value="ECO:0007669"/>
    <property type="project" value="InterPro"/>
</dbReference>
<keyword evidence="6 13" id="KW-0686">Riboflavin biosynthesis</keyword>
<feature type="binding site" evidence="15">
    <location>
        <position position="300"/>
    </location>
    <ligand>
        <name>substrate</name>
    </ligand>
</feature>
<dbReference type="EC" id="3.5.4.26" evidence="13"/>
<feature type="active site" description="Proton donor" evidence="14">
    <location>
        <position position="55"/>
    </location>
</feature>
<feature type="binding site" evidence="16">
    <location>
        <position position="87"/>
    </location>
    <ligand>
        <name>Zn(2+)</name>
        <dbReference type="ChEBI" id="CHEBI:29105"/>
        <note>catalytic</note>
    </ligand>
</feature>
<feature type="domain" description="CMP/dCMP-type deaminase" evidence="17">
    <location>
        <begin position="4"/>
        <end position="117"/>
    </location>
</feature>